<feature type="transmembrane region" description="Helical" evidence="3">
    <location>
        <begin position="271"/>
        <end position="293"/>
    </location>
</feature>
<dbReference type="InterPro" id="IPR001193">
    <property type="entry name" value="MBTPS2"/>
</dbReference>
<evidence type="ECO:0000256" key="3">
    <source>
        <dbReference type="SAM" id="Phobius"/>
    </source>
</evidence>
<keyword evidence="1" id="KW-0175">Coiled coil</keyword>
<keyword evidence="3" id="KW-0472">Membrane</keyword>
<dbReference type="OrthoDB" id="9759690at2"/>
<evidence type="ECO:0000256" key="1">
    <source>
        <dbReference type="SAM" id="Coils"/>
    </source>
</evidence>
<comment type="caution">
    <text evidence="4">The sequence shown here is derived from an EMBL/GenBank/DDBJ whole genome shotgun (WGS) entry which is preliminary data.</text>
</comment>
<dbReference type="GO" id="GO:0031293">
    <property type="term" value="P:membrane protein intracellular domain proteolysis"/>
    <property type="evidence" value="ECO:0007669"/>
    <property type="project" value="TreeGrafter"/>
</dbReference>
<feature type="transmembrane region" description="Helical" evidence="3">
    <location>
        <begin position="402"/>
        <end position="423"/>
    </location>
</feature>
<feature type="transmembrane region" description="Helical" evidence="3">
    <location>
        <begin position="170"/>
        <end position="194"/>
    </location>
</feature>
<keyword evidence="3" id="KW-1133">Transmembrane helix</keyword>
<evidence type="ECO:0000256" key="2">
    <source>
        <dbReference type="SAM" id="MobiDB-lite"/>
    </source>
</evidence>
<dbReference type="PANTHER" id="PTHR13325">
    <property type="entry name" value="PROTEASE M50 MEMBRANE-BOUND TRANSCRIPTION FACTOR SITE 2 PROTEASE"/>
    <property type="match status" value="1"/>
</dbReference>
<dbReference type="PANTHER" id="PTHR13325:SF3">
    <property type="entry name" value="MEMBRANE-BOUND TRANSCRIPTION FACTOR SITE-2 PROTEASE"/>
    <property type="match status" value="1"/>
</dbReference>
<dbReference type="AlphaFoldDB" id="A0A1Y2KWD1"/>
<evidence type="ECO:0000313" key="5">
    <source>
        <dbReference type="Proteomes" id="UP000193391"/>
    </source>
</evidence>
<organism evidence="4 5">
    <name type="scientific">Thalassospira mesophila</name>
    <dbReference type="NCBI Taxonomy" id="1293891"/>
    <lineage>
        <taxon>Bacteria</taxon>
        <taxon>Pseudomonadati</taxon>
        <taxon>Pseudomonadota</taxon>
        <taxon>Alphaproteobacteria</taxon>
        <taxon>Rhodospirillales</taxon>
        <taxon>Thalassospiraceae</taxon>
        <taxon>Thalassospira</taxon>
    </lineage>
</organism>
<keyword evidence="5" id="KW-1185">Reference proteome</keyword>
<dbReference type="GO" id="GO:0016020">
    <property type="term" value="C:membrane"/>
    <property type="evidence" value="ECO:0007669"/>
    <property type="project" value="InterPro"/>
</dbReference>
<feature type="transmembrane region" description="Helical" evidence="3">
    <location>
        <begin position="376"/>
        <end position="396"/>
    </location>
</feature>
<reference evidence="4 5" key="1">
    <citation type="submission" date="2014-03" db="EMBL/GenBank/DDBJ databases">
        <title>The draft genome sequence of Thalassospira mesophila JCM 18969.</title>
        <authorList>
            <person name="Lai Q."/>
            <person name="Shao Z."/>
        </authorList>
    </citation>
    <scope>NUCLEOTIDE SEQUENCE [LARGE SCALE GENOMIC DNA]</scope>
    <source>
        <strain evidence="4 5">JCM 18969</strain>
    </source>
</reference>
<dbReference type="GO" id="GO:0005737">
    <property type="term" value="C:cytoplasm"/>
    <property type="evidence" value="ECO:0007669"/>
    <property type="project" value="TreeGrafter"/>
</dbReference>
<sequence length="730" mass="81235">MSDMLAADATRDMMPSPMAPTQPSRWETLSGLKPMVRADVSFFRHVYHNVAAYIAHDRLSNRYHRLTTAAHALLRRMDGATPLADIRSDLEKKGEIEGDDADFAQIVDQLKSLELIRTGEAPNPRALEQRMVRTRRAKAIAPFKNPLYVRIPLFDLTRVLDYLEPAMRWVFSPITAFLFILLVGSAITLAGVHWETLTEGGLDQFISAENLMIVWLVYPVLKLIHEFGHAVVVRHYGGNVRELGLMFLLFVPVPYVDASSSITFRSKWHRAFVDGAGILVELSMASIAMFVWVAAEPGIVRSVAHNVMLISGISTLLFNGNPLQRFDSYYLLCDLIEIPNLALKSTKYYSYLIKRYIIGLDREYEFEALPSERRWFLFYAPFSFAYRSMVLVTIAIHLAERYFFVGALLGCWTVFNMFAMPVLKGSGFLLTSPGLSGKRAKSVFRGLLLAGGLVALAFVPVPDRVVAQGVVWLPDDAAVRARTSGFITEIHQQSGAQVHKGDLLMTLNNKKLLTDRRKVLAEIDALKQQLDADNATDQVAASITRQRMANARERLATTSRDIDALSVRAPHDGIYEAGIAEDLIGRFLPRGGEAGYLVEPDIAPVIKVAVPAIDGDLVRERLRGVEVRFAGHLDDVVSGTVTSWSPTATLKLPSPVLSLEGGGPFALKPEANSRPELVNPVFVATVACCVGQTPENYGDRAHVRFDLGWEPVAVLIYRVVRRNFLKRFEV</sequence>
<name>A0A1Y2KWD1_9PROT</name>
<dbReference type="GO" id="GO:0004222">
    <property type="term" value="F:metalloendopeptidase activity"/>
    <property type="evidence" value="ECO:0007669"/>
    <property type="project" value="InterPro"/>
</dbReference>
<feature type="transmembrane region" description="Helical" evidence="3">
    <location>
        <begin position="299"/>
        <end position="318"/>
    </location>
</feature>
<dbReference type="EMBL" id="JFKA01000011">
    <property type="protein sequence ID" value="OSQ36410.1"/>
    <property type="molecule type" value="Genomic_DNA"/>
</dbReference>
<protein>
    <submittedName>
        <fullName evidence="4">Uncharacterized protein</fullName>
    </submittedName>
</protein>
<accession>A0A1Y2KWD1</accession>
<dbReference type="Proteomes" id="UP000193391">
    <property type="component" value="Unassembled WGS sequence"/>
</dbReference>
<feature type="region of interest" description="Disordered" evidence="2">
    <location>
        <begin position="1"/>
        <end position="25"/>
    </location>
</feature>
<dbReference type="Gene3D" id="2.40.50.100">
    <property type="match status" value="1"/>
</dbReference>
<dbReference type="SUPFAM" id="SSF111369">
    <property type="entry name" value="HlyD-like secretion proteins"/>
    <property type="match status" value="1"/>
</dbReference>
<keyword evidence="3" id="KW-0812">Transmembrane</keyword>
<dbReference type="STRING" id="1293891.TMES_18120"/>
<feature type="transmembrane region" description="Helical" evidence="3">
    <location>
        <begin position="443"/>
        <end position="461"/>
    </location>
</feature>
<evidence type="ECO:0000313" key="4">
    <source>
        <dbReference type="EMBL" id="OSQ36410.1"/>
    </source>
</evidence>
<feature type="coiled-coil region" evidence="1">
    <location>
        <begin position="509"/>
        <end position="568"/>
    </location>
</feature>
<proteinExistence type="predicted"/>
<gene>
    <name evidence="4" type="ORF">TMES_18120</name>
</gene>
<dbReference type="RefSeq" id="WP_085585193.1">
    <property type="nucleotide sequence ID" value="NZ_JFKA01000011.1"/>
</dbReference>